<organism evidence="3 4">
    <name type="scientific">Stutzerimonas stutzeri NF13</name>
    <dbReference type="NCBI Taxonomy" id="1212548"/>
    <lineage>
        <taxon>Bacteria</taxon>
        <taxon>Pseudomonadati</taxon>
        <taxon>Pseudomonadota</taxon>
        <taxon>Gammaproteobacteria</taxon>
        <taxon>Pseudomonadales</taxon>
        <taxon>Pseudomonadaceae</taxon>
        <taxon>Stutzerimonas</taxon>
    </lineage>
</organism>
<accession>M2VQI8</accession>
<dbReference type="Pfam" id="PF03099">
    <property type="entry name" value="BPL_LplA_LipB"/>
    <property type="match status" value="1"/>
</dbReference>
<dbReference type="PANTHER" id="PTHR12835">
    <property type="entry name" value="BIOTIN PROTEIN LIGASE"/>
    <property type="match status" value="1"/>
</dbReference>
<dbReference type="eggNOG" id="COG1654">
    <property type="taxonomic scope" value="Bacteria"/>
</dbReference>
<dbReference type="SUPFAM" id="SSF50037">
    <property type="entry name" value="C-terminal domain of transcriptional repressors"/>
    <property type="match status" value="1"/>
</dbReference>
<protein>
    <submittedName>
        <fullName evidence="3">Bifunctional biotin--[acetyl-CoA-carboxylase] synthetase/biotin operon repressor</fullName>
        <ecNumber evidence="3">6.3.4.15</ecNumber>
    </submittedName>
</protein>
<name>M2VQI8_STUST</name>
<dbReference type="SUPFAM" id="SSF46785">
    <property type="entry name" value="Winged helix' DNA-binding domain"/>
    <property type="match status" value="1"/>
</dbReference>
<dbReference type="InterPro" id="IPR036390">
    <property type="entry name" value="WH_DNA-bd_sf"/>
</dbReference>
<dbReference type="PROSITE" id="PS51733">
    <property type="entry name" value="BPL_LPL_CATALYTIC"/>
    <property type="match status" value="1"/>
</dbReference>
<dbReference type="GO" id="GO:0004077">
    <property type="term" value="F:biotin--[biotin carboxyl-carrier protein] ligase activity"/>
    <property type="evidence" value="ECO:0007669"/>
    <property type="project" value="UniProtKB-EC"/>
</dbReference>
<dbReference type="InterPro" id="IPR036388">
    <property type="entry name" value="WH-like_DNA-bd_sf"/>
</dbReference>
<keyword evidence="1 3" id="KW-0436">Ligase</keyword>
<dbReference type="Gene3D" id="1.10.10.10">
    <property type="entry name" value="Winged helix-like DNA-binding domain superfamily/Winged helix DNA-binding domain"/>
    <property type="match status" value="1"/>
</dbReference>
<dbReference type="Pfam" id="PF08279">
    <property type="entry name" value="HTH_11"/>
    <property type="match status" value="1"/>
</dbReference>
<dbReference type="InterPro" id="IPR004143">
    <property type="entry name" value="BPL_LPL_catalytic"/>
</dbReference>
<dbReference type="EC" id="6.3.4.15" evidence="3"/>
<dbReference type="PATRIC" id="fig|1212548.4.peg.1"/>
<evidence type="ECO:0000259" key="2">
    <source>
        <dbReference type="PROSITE" id="PS51733"/>
    </source>
</evidence>
<gene>
    <name evidence="3" type="ORF">B381_00020</name>
</gene>
<dbReference type="InterPro" id="IPR004408">
    <property type="entry name" value="Biotin_CoA_COase_ligase"/>
</dbReference>
<reference evidence="3 4" key="1">
    <citation type="journal article" date="2013" name="Genome Announc.">
        <title>Draft Genome of Pseudomonas stutzeri Strain NF13, a Nitrogen Fixer Isolated from the Galapagos Rift Hydrothermal Vent.</title>
        <authorList>
            <person name="Pena A."/>
            <person name="Busquets A."/>
            <person name="Gomila M."/>
            <person name="Mayol J."/>
            <person name="Bosch R."/>
            <person name="Nogales B."/>
            <person name="Garcia-Valdes E."/>
            <person name="Bennasar A."/>
            <person name="Lalucat J."/>
        </authorList>
    </citation>
    <scope>NUCLEOTIDE SEQUENCE [LARGE SCALE GENOMIC DNA]</scope>
    <source>
        <strain evidence="3 4">NF13</strain>
    </source>
</reference>
<comment type="caution">
    <text evidence="3">The sequence shown here is derived from an EMBL/GenBank/DDBJ whole genome shotgun (WGS) entry which is preliminary data.</text>
</comment>
<dbReference type="GO" id="GO:0006355">
    <property type="term" value="P:regulation of DNA-templated transcription"/>
    <property type="evidence" value="ECO:0007669"/>
    <property type="project" value="InterPro"/>
</dbReference>
<dbReference type="GO" id="GO:0005737">
    <property type="term" value="C:cytoplasm"/>
    <property type="evidence" value="ECO:0007669"/>
    <property type="project" value="TreeGrafter"/>
</dbReference>
<proteinExistence type="inferred from homology"/>
<dbReference type="AlphaFoldDB" id="M2VQI8"/>
<dbReference type="CDD" id="cd16442">
    <property type="entry name" value="BPL"/>
    <property type="match status" value="1"/>
</dbReference>
<dbReference type="SUPFAM" id="SSF55681">
    <property type="entry name" value="Class II aaRS and biotin synthetases"/>
    <property type="match status" value="1"/>
</dbReference>
<dbReference type="InterPro" id="IPR045864">
    <property type="entry name" value="aa-tRNA-synth_II/BPL/LPL"/>
</dbReference>
<dbReference type="PANTHER" id="PTHR12835:SF5">
    <property type="entry name" value="BIOTIN--PROTEIN LIGASE"/>
    <property type="match status" value="1"/>
</dbReference>
<evidence type="ECO:0000313" key="3">
    <source>
        <dbReference type="EMBL" id="EME02263.1"/>
    </source>
</evidence>
<dbReference type="EMBL" id="AOBS01000002">
    <property type="protein sequence ID" value="EME02263.1"/>
    <property type="molecule type" value="Genomic_DNA"/>
</dbReference>
<dbReference type="Gene3D" id="2.30.30.100">
    <property type="match status" value="1"/>
</dbReference>
<dbReference type="NCBIfam" id="TIGR00121">
    <property type="entry name" value="birA_ligase"/>
    <property type="match status" value="1"/>
</dbReference>
<dbReference type="InterPro" id="IPR030855">
    <property type="entry name" value="Bifunct_BirA"/>
</dbReference>
<dbReference type="InterPro" id="IPR013196">
    <property type="entry name" value="HTH_11"/>
</dbReference>
<dbReference type="Proteomes" id="UP000011700">
    <property type="component" value="Unassembled WGS sequence"/>
</dbReference>
<dbReference type="HAMAP" id="MF_00978">
    <property type="entry name" value="Bifunct_BirA"/>
    <property type="match status" value="1"/>
</dbReference>
<dbReference type="NCBIfam" id="NF008847">
    <property type="entry name" value="PRK11886.1-2"/>
    <property type="match status" value="1"/>
</dbReference>
<dbReference type="InterPro" id="IPR008988">
    <property type="entry name" value="Transcriptional_repressor_C"/>
</dbReference>
<dbReference type="Gene3D" id="3.30.930.10">
    <property type="entry name" value="Bira Bifunctional Protein, Domain 2"/>
    <property type="match status" value="1"/>
</dbReference>
<sequence>SKNCDRHQLLVSLLFDLSFGGGMYRLLTLLQDGRFHSGRELGEALGMSRSAVWKHLQRIQADAALNLYKVPGRGYRLAEPLSLLNHEVLAPQLAQLGWSLHLYDSIDSTNAQALRLLQIVPAPFLVLAEAQSAGRGRRGRSWVSPFGQNLYCSLAVKVQGGAAQLSGMSLVVGLAVMQVLHQIGISQAGVKWPNDVYVDGRKIAGILLELTGDPADVCHVIIGIGINVNMIEAAGIDQLWTSVKEHAGMVDRNELLLTLATSLKQNLERHAQVGFAAMKGEWESNHVWQGLKCTLSTGPQDYSGTVLGVDDQGGLRMMIDEGEHSFSGGELSLRLDQ</sequence>
<dbReference type="eggNOG" id="COG0340">
    <property type="taxonomic scope" value="Bacteria"/>
</dbReference>
<evidence type="ECO:0000313" key="4">
    <source>
        <dbReference type="Proteomes" id="UP000011700"/>
    </source>
</evidence>
<dbReference type="NCBIfam" id="NF008848">
    <property type="entry name" value="PRK11886.1-3"/>
    <property type="match status" value="1"/>
</dbReference>
<feature type="domain" description="BPL/LPL catalytic" evidence="2">
    <location>
        <begin position="87"/>
        <end position="271"/>
    </location>
</feature>
<feature type="non-terminal residue" evidence="3">
    <location>
        <position position="1"/>
    </location>
</feature>
<evidence type="ECO:0000256" key="1">
    <source>
        <dbReference type="ARBA" id="ARBA00022598"/>
    </source>
</evidence>